<sequence length="453" mass="48129">MPQRHQCDPPDPKGSEADLPWADLPDAALIARLRTPATSLPDDQSPGDPRARRKQIAAAAAELRRRRLPALLDYAALFASAASVRALALEALQRAVLDIRTAPEADRSPPHQPLLLVECTAGLWAGTARRQELSADFLAWVDRTTHAFPCVPSDEPSSVHAGLICWAYHRLPRHAQATVWHTVVQRDDARTAGRSLGTAPDRVPHLRRTALEDLRQACLELHAEWSDNGHCRPFSSLLEAATRRNGPYPSGDLDRHMAVCHDCCRAHSDLTGVNEQPGTVLATALLPWGGAAFAAARRRRTSNAPSVAKSERRPGTAGHALPRTETAPGLSWLRHIARRSPAVSVTAAAGILAVAATALQLHVTGHHTGAAGPVPAGPTRTAGDPTAAPPPSPGASPDRADRTKHASRSSGGKDHAGAEGHVHDQASAHPGRPPYAPVVQSPSVPPSCNSEQK</sequence>
<comment type="caution">
    <text evidence="2">The sequence shown here is derived from an EMBL/GenBank/DDBJ whole genome shotgun (WGS) entry which is preliminary data.</text>
</comment>
<feature type="region of interest" description="Disordered" evidence="1">
    <location>
        <begin position="32"/>
        <end position="53"/>
    </location>
</feature>
<evidence type="ECO:0000256" key="1">
    <source>
        <dbReference type="SAM" id="MobiDB-lite"/>
    </source>
</evidence>
<feature type="region of interest" description="Disordered" evidence="1">
    <location>
        <begin position="1"/>
        <end position="20"/>
    </location>
</feature>
<feature type="compositionally biased region" description="Low complexity" evidence="1">
    <location>
        <begin position="377"/>
        <end position="386"/>
    </location>
</feature>
<organism evidence="2 3">
    <name type="scientific">Streptomyces coacervatus</name>
    <dbReference type="NCBI Taxonomy" id="647381"/>
    <lineage>
        <taxon>Bacteria</taxon>
        <taxon>Bacillati</taxon>
        <taxon>Actinomycetota</taxon>
        <taxon>Actinomycetes</taxon>
        <taxon>Kitasatosporales</taxon>
        <taxon>Streptomycetaceae</taxon>
        <taxon>Streptomyces</taxon>
    </lineage>
</organism>
<gene>
    <name evidence="2" type="ORF">GCM10022403_045440</name>
</gene>
<feature type="region of interest" description="Disordered" evidence="1">
    <location>
        <begin position="297"/>
        <end position="326"/>
    </location>
</feature>
<reference evidence="3" key="1">
    <citation type="journal article" date="2019" name="Int. J. Syst. Evol. Microbiol.">
        <title>The Global Catalogue of Microorganisms (GCM) 10K type strain sequencing project: providing services to taxonomists for standard genome sequencing and annotation.</title>
        <authorList>
            <consortium name="The Broad Institute Genomics Platform"/>
            <consortium name="The Broad Institute Genome Sequencing Center for Infectious Disease"/>
            <person name="Wu L."/>
            <person name="Ma J."/>
        </authorList>
    </citation>
    <scope>NUCLEOTIDE SEQUENCE [LARGE SCALE GENOMIC DNA]</scope>
    <source>
        <strain evidence="3">JCM 17138</strain>
    </source>
</reference>
<proteinExistence type="predicted"/>
<name>A0ABP7I078_9ACTN</name>
<feature type="region of interest" description="Disordered" evidence="1">
    <location>
        <begin position="369"/>
        <end position="453"/>
    </location>
</feature>
<feature type="compositionally biased region" description="Basic and acidic residues" evidence="1">
    <location>
        <begin position="1"/>
        <end position="16"/>
    </location>
</feature>
<protein>
    <submittedName>
        <fullName evidence="2">Uncharacterized protein</fullName>
    </submittedName>
</protein>
<evidence type="ECO:0000313" key="3">
    <source>
        <dbReference type="Proteomes" id="UP001501009"/>
    </source>
</evidence>
<feature type="compositionally biased region" description="Basic and acidic residues" evidence="1">
    <location>
        <begin position="411"/>
        <end position="426"/>
    </location>
</feature>
<dbReference type="EMBL" id="BAABDE010000020">
    <property type="protein sequence ID" value="GAA3806322.1"/>
    <property type="molecule type" value="Genomic_DNA"/>
</dbReference>
<keyword evidence="3" id="KW-1185">Reference proteome</keyword>
<evidence type="ECO:0000313" key="2">
    <source>
        <dbReference type="EMBL" id="GAA3806322.1"/>
    </source>
</evidence>
<accession>A0ABP7I078</accession>
<dbReference type="Proteomes" id="UP001501009">
    <property type="component" value="Unassembled WGS sequence"/>
</dbReference>
<dbReference type="RefSeq" id="WP_275776171.1">
    <property type="nucleotide sequence ID" value="NZ_BAABDE010000020.1"/>
</dbReference>